<organism evidence="1 3">
    <name type="scientific">Parasaccharibacter apium</name>
    <dbReference type="NCBI Taxonomy" id="1510841"/>
    <lineage>
        <taxon>Bacteria</taxon>
        <taxon>Pseudomonadati</taxon>
        <taxon>Pseudomonadota</taxon>
        <taxon>Alphaproteobacteria</taxon>
        <taxon>Acetobacterales</taxon>
        <taxon>Acetobacteraceae</taxon>
        <taxon>Parasaccharibacter</taxon>
    </lineage>
</organism>
<evidence type="ECO:0000313" key="2">
    <source>
        <dbReference type="EMBL" id="POS63126.1"/>
    </source>
</evidence>
<dbReference type="AlphaFoldDB" id="A0A7U7G6J0"/>
<dbReference type="InterPro" id="IPR009097">
    <property type="entry name" value="Cyclic_Pdiesterase"/>
</dbReference>
<dbReference type="Proteomes" id="UP000237218">
    <property type="component" value="Unassembled WGS sequence"/>
</dbReference>
<dbReference type="Pfam" id="PF13563">
    <property type="entry name" value="2_5_RNA_ligase2"/>
    <property type="match status" value="1"/>
</dbReference>
<reference evidence="1 3" key="1">
    <citation type="journal article" date="2014" name="Genome Biol. Evol.">
        <title>Acetic acid bacteria genomes reveal functional traits for adaptation to life in insect guts.</title>
        <authorList>
            <person name="Chouaia B."/>
            <person name="Gaiarsa S."/>
            <person name="Crotti E."/>
            <person name="Comandatore F."/>
            <person name="Degli Esposti M."/>
            <person name="Ricci I."/>
            <person name="Alma A."/>
            <person name="Favia G."/>
            <person name="Bandi C."/>
            <person name="Daffonchio D."/>
        </authorList>
    </citation>
    <scope>NUCLEOTIDE SEQUENCE [LARGE SCALE GENOMIC DNA]</scope>
    <source>
        <strain evidence="1">AM168</strain>
        <strain evidence="3">AM169</strain>
    </source>
</reference>
<evidence type="ECO:0000313" key="3">
    <source>
        <dbReference type="Proteomes" id="UP000027590"/>
    </source>
</evidence>
<keyword evidence="1" id="KW-0436">Ligase</keyword>
<dbReference type="Gene3D" id="3.90.1140.10">
    <property type="entry name" value="Cyclic phosphodiesterase"/>
    <property type="match status" value="1"/>
</dbReference>
<reference evidence="1 3" key="2">
    <citation type="journal article" date="2014" name="PLoS ONE">
        <title>Evolution of mitochondria reconstructed from the energy metabolism of living bacteria.</title>
        <authorList>
            <person name="Degli Esposti M."/>
            <person name="Chouaia B."/>
            <person name="Comandatore F."/>
            <person name="Crotti E."/>
            <person name="Sassera D."/>
            <person name="Lievens P.M."/>
            <person name="Daffonchio D."/>
            <person name="Bandi C."/>
        </authorList>
    </citation>
    <scope>NUCLEOTIDE SEQUENCE [LARGE SCALE GENOMIC DNA]</scope>
    <source>
        <strain evidence="1">AM168</strain>
        <strain evidence="3">AM169</strain>
    </source>
</reference>
<comment type="caution">
    <text evidence="1">The sequence shown here is derived from an EMBL/GenBank/DDBJ whole genome shotgun (WGS) entry which is preliminary data.</text>
</comment>
<dbReference type="EMBL" id="LMYI01000007">
    <property type="protein sequence ID" value="POS63126.1"/>
    <property type="molecule type" value="Genomic_DNA"/>
</dbReference>
<dbReference type="OrthoDB" id="9793819at2"/>
<dbReference type="EMBL" id="CBLY010000006">
    <property type="protein sequence ID" value="CDG34082.1"/>
    <property type="molecule type" value="Genomic_DNA"/>
</dbReference>
<name>A0A7U7G6J0_9PROT</name>
<dbReference type="GO" id="GO:0016874">
    <property type="term" value="F:ligase activity"/>
    <property type="evidence" value="ECO:0007669"/>
    <property type="project" value="UniProtKB-KW"/>
</dbReference>
<dbReference type="RefSeq" id="WP_052349085.1">
    <property type="nucleotide sequence ID" value="NZ_CBLY010000006.1"/>
</dbReference>
<evidence type="ECO:0000313" key="1">
    <source>
        <dbReference type="EMBL" id="CDG34082.1"/>
    </source>
</evidence>
<reference evidence="2 4" key="3">
    <citation type="submission" date="2018-02" db="EMBL/GenBank/DDBJ databases">
        <title>Draft genome sequences of four Parasaccharibacter apium strains isolated from honey bees.</title>
        <authorList>
            <person name="Corby-Harris V.L."/>
            <person name="Anderson K.E."/>
        </authorList>
    </citation>
    <scope>NUCLEOTIDE SEQUENCE [LARGE SCALE GENOMIC DNA]</scope>
    <source>
        <strain evidence="2 4">B8</strain>
    </source>
</reference>
<keyword evidence="4" id="KW-1185">Reference proteome</keyword>
<protein>
    <submittedName>
        <fullName evidence="1">2'-5' RNA ligase</fullName>
    </submittedName>
</protein>
<dbReference type="SUPFAM" id="SSF55144">
    <property type="entry name" value="LigT-like"/>
    <property type="match status" value="1"/>
</dbReference>
<accession>A0A7U7G6J0</accession>
<sequence length="197" mass="21900">MNLSLALTLSPTIQAELGLLRGSLDDVRWSPAEQCLIPLQPLGHLNSRHEMEELDMTLSHLRWEPFSLALHQVGHQMGEMEDRLTVSLTPQAPLLALQKRLASTLRRAGLSLPRRAVVPEVTIAWLEPASPTDLIPWIQRHNLFHSSEMTVDHISLVEHLPSGTGPHLQILEAYPAQPGLALPHVSPLLADEENGFF</sequence>
<dbReference type="Proteomes" id="UP000027590">
    <property type="component" value="Unassembled WGS sequence"/>
</dbReference>
<evidence type="ECO:0000313" key="4">
    <source>
        <dbReference type="Proteomes" id="UP000237218"/>
    </source>
</evidence>
<proteinExistence type="predicted"/>
<gene>
    <name evidence="2" type="ORF">ASQ42_05260</name>
    <name evidence="1" type="ORF">SACS_1344</name>
</gene>